<comment type="caution">
    <text evidence="1">The sequence shown here is derived from an EMBL/GenBank/DDBJ whole genome shotgun (WGS) entry which is preliminary data.</text>
</comment>
<keyword evidence="2" id="KW-1185">Reference proteome</keyword>
<evidence type="ECO:0000313" key="1">
    <source>
        <dbReference type="EMBL" id="KAI4860366.1"/>
    </source>
</evidence>
<organism evidence="1 2">
    <name type="scientific">Hypoxylon rubiginosum</name>
    <dbReference type="NCBI Taxonomy" id="110542"/>
    <lineage>
        <taxon>Eukaryota</taxon>
        <taxon>Fungi</taxon>
        <taxon>Dikarya</taxon>
        <taxon>Ascomycota</taxon>
        <taxon>Pezizomycotina</taxon>
        <taxon>Sordariomycetes</taxon>
        <taxon>Xylariomycetidae</taxon>
        <taxon>Xylariales</taxon>
        <taxon>Hypoxylaceae</taxon>
        <taxon>Hypoxylon</taxon>
    </lineage>
</organism>
<protein>
    <submittedName>
        <fullName evidence="1">DnaJ-domain-containing protein</fullName>
    </submittedName>
</protein>
<proteinExistence type="predicted"/>
<accession>A0ACB9YML5</accession>
<reference evidence="1 2" key="1">
    <citation type="journal article" date="2022" name="New Phytol.">
        <title>Ecological generalism drives hyperdiversity of secondary metabolite gene clusters in xylarialean endophytes.</title>
        <authorList>
            <person name="Franco M.E.E."/>
            <person name="Wisecaver J.H."/>
            <person name="Arnold A.E."/>
            <person name="Ju Y.M."/>
            <person name="Slot J.C."/>
            <person name="Ahrendt S."/>
            <person name="Moore L.P."/>
            <person name="Eastman K.E."/>
            <person name="Scott K."/>
            <person name="Konkel Z."/>
            <person name="Mondo S.J."/>
            <person name="Kuo A."/>
            <person name="Hayes R.D."/>
            <person name="Haridas S."/>
            <person name="Andreopoulos B."/>
            <person name="Riley R."/>
            <person name="LaButti K."/>
            <person name="Pangilinan J."/>
            <person name="Lipzen A."/>
            <person name="Amirebrahimi M."/>
            <person name="Yan J."/>
            <person name="Adam C."/>
            <person name="Keymanesh K."/>
            <person name="Ng V."/>
            <person name="Louie K."/>
            <person name="Northen T."/>
            <person name="Drula E."/>
            <person name="Henrissat B."/>
            <person name="Hsieh H.M."/>
            <person name="Youens-Clark K."/>
            <person name="Lutzoni F."/>
            <person name="Miadlikowska J."/>
            <person name="Eastwood D.C."/>
            <person name="Hamelin R.C."/>
            <person name="Grigoriev I.V."/>
            <person name="U'Ren J.M."/>
        </authorList>
    </citation>
    <scope>NUCLEOTIDE SEQUENCE [LARGE SCALE GENOMIC DNA]</scope>
    <source>
        <strain evidence="1 2">CBS 119005</strain>
    </source>
</reference>
<evidence type="ECO:0000313" key="2">
    <source>
        <dbReference type="Proteomes" id="UP001497700"/>
    </source>
</evidence>
<dbReference type="Proteomes" id="UP001497700">
    <property type="component" value="Unassembled WGS sequence"/>
</dbReference>
<name>A0ACB9YML5_9PEZI</name>
<sequence length="331" mass="35499">MPFRCASSPLITAHPRQCLLRLYQYVLPVQQTATASSNHADRGGRRRRLHSTASLQDEQIDNSTNHYETLKLHPGATPTDIKKSFYTLSKTHHPDHNPSNPHAARRFMRISEAYSILSIPAKRAAYDRDTLRLQSSPSHGHGQHGRQHGSYSSTGPAGGRPASGLSRRRGTFQGPPPSFFRSGGWGAQGTKRRAAHEESTGGSSSHSSSSAGTGSQQSASGTGTETGAGTAGGMGPGQDPFGHGAEVPHFDRLSHERTGRHIDRRRAARQAAQHMGGEHVNIEPERGMAGMFFIIGGVLVLSILSPLAIGRAWGSSGNNQERKGKSKKTAT</sequence>
<dbReference type="EMBL" id="MU393589">
    <property type="protein sequence ID" value="KAI4860366.1"/>
    <property type="molecule type" value="Genomic_DNA"/>
</dbReference>
<gene>
    <name evidence="1" type="ORF">F4820DRAFT_437071</name>
</gene>